<comment type="function">
    <text evidence="1">Responsible for the formation of the pyrimidine heterocycle in the thiamine biosynthesis pathway. Catalyzes the formation of hydroxymethylpyrimidine phosphate (HMP-P) from histidine and pyridoxal phosphate (PLP). The protein uses PLP and the active site histidine to form HMP-P, generating an inactive enzyme. The enzyme can only undergo a single turnover, which suggests it is a suicide enzyme.</text>
</comment>
<evidence type="ECO:0000313" key="13">
    <source>
        <dbReference type="EMBL" id="GAA4555722.1"/>
    </source>
</evidence>
<evidence type="ECO:0000256" key="10">
    <source>
        <dbReference type="ARBA" id="ARBA00033171"/>
    </source>
</evidence>
<keyword evidence="8" id="KW-0784">Thiamine biosynthesis</keyword>
<keyword evidence="5" id="KW-0808">Transferase</keyword>
<evidence type="ECO:0000256" key="8">
    <source>
        <dbReference type="ARBA" id="ARBA00022977"/>
    </source>
</evidence>
<keyword evidence="9" id="KW-0408">Iron</keyword>
<dbReference type="PANTHER" id="PTHR31528">
    <property type="entry name" value="4-AMINO-5-HYDROXYMETHYL-2-METHYLPYRIMIDINE PHOSPHATE SYNTHASE THI11-RELATED"/>
    <property type="match status" value="1"/>
</dbReference>
<dbReference type="PANTHER" id="PTHR31528:SF1">
    <property type="entry name" value="4-AMINO-5-HYDROXYMETHYL-2-METHYLPYRIMIDINE PHOSPHATE SYNTHASE THI11-RELATED"/>
    <property type="match status" value="1"/>
</dbReference>
<evidence type="ECO:0000256" key="1">
    <source>
        <dbReference type="ARBA" id="ARBA00003469"/>
    </source>
</evidence>
<reference evidence="14" key="1">
    <citation type="journal article" date="2019" name="Int. J. Syst. Evol. Microbiol.">
        <title>The Global Catalogue of Microorganisms (GCM) 10K type strain sequencing project: providing services to taxonomists for standard genome sequencing and annotation.</title>
        <authorList>
            <consortium name="The Broad Institute Genomics Platform"/>
            <consortium name="The Broad Institute Genome Sequencing Center for Infectious Disease"/>
            <person name="Wu L."/>
            <person name="Ma J."/>
        </authorList>
    </citation>
    <scope>NUCLEOTIDE SEQUENCE [LARGE SCALE GENOMIC DNA]</scope>
    <source>
        <strain evidence="14">JCM 17906</strain>
    </source>
</reference>
<dbReference type="Proteomes" id="UP001501598">
    <property type="component" value="Unassembled WGS sequence"/>
</dbReference>
<feature type="domain" description="SsuA/THI5-like" evidence="12">
    <location>
        <begin position="74"/>
        <end position="284"/>
    </location>
</feature>
<comment type="caution">
    <text evidence="13">The sequence shown here is derived from an EMBL/GenBank/DDBJ whole genome shotgun (WGS) entry which is preliminary data.</text>
</comment>
<dbReference type="Gene3D" id="3.40.190.10">
    <property type="entry name" value="Periplasmic binding protein-like II"/>
    <property type="match status" value="2"/>
</dbReference>
<evidence type="ECO:0000256" key="5">
    <source>
        <dbReference type="ARBA" id="ARBA00022679"/>
    </source>
</evidence>
<dbReference type="InterPro" id="IPR015168">
    <property type="entry name" value="SsuA/THI5"/>
</dbReference>
<keyword evidence="7" id="KW-0663">Pyridoxal phosphate</keyword>
<dbReference type="InterPro" id="IPR006311">
    <property type="entry name" value="TAT_signal"/>
</dbReference>
<accession>A0ABP8S1J3</accession>
<comment type="pathway">
    <text evidence="2">Cofactor biosynthesis; thiamine diphosphate biosynthesis.</text>
</comment>
<evidence type="ECO:0000256" key="9">
    <source>
        <dbReference type="ARBA" id="ARBA00023004"/>
    </source>
</evidence>
<keyword evidence="6" id="KW-0479">Metal-binding</keyword>
<evidence type="ECO:0000259" key="12">
    <source>
        <dbReference type="Pfam" id="PF09084"/>
    </source>
</evidence>
<name>A0ABP8S1J3_9PSEU</name>
<dbReference type="PROSITE" id="PS51318">
    <property type="entry name" value="TAT"/>
    <property type="match status" value="1"/>
</dbReference>
<gene>
    <name evidence="13" type="ORF">GCM10023175_56480</name>
</gene>
<evidence type="ECO:0000256" key="3">
    <source>
        <dbReference type="ARBA" id="ARBA00009406"/>
    </source>
</evidence>
<protein>
    <recommendedName>
        <fullName evidence="10">Thiamine pyrimidine synthase</fullName>
    </recommendedName>
</protein>
<evidence type="ECO:0000256" key="6">
    <source>
        <dbReference type="ARBA" id="ARBA00022723"/>
    </source>
</evidence>
<comment type="catalytic activity">
    <reaction evidence="11">
        <text>N(6)-(pyridoxal phosphate)-L-lysyl-[4-amino-5-hydroxymethyl-2-methylpyrimidine phosphate synthase] + L-histidyl-[4-amino-5-hydroxymethyl-2-methylpyrimidine phosphate synthase] + 2 Fe(3+) + 4 H2O = L-lysyl-[4-amino-5-hydroxymethyl-2-methylpyrimidine phosphate synthase] + (2S)-2-amino-5-hydroxy-4-oxopentanoyl-[4-amino-5-hydroxymethyl-2-methylpyrimidine phosphate synthase] + 4-amino-2-methyl-5-(phosphooxymethyl)pyrimidine + 3-oxopropanoate + 2 Fe(2+) + 2 H(+)</text>
        <dbReference type="Rhea" id="RHEA:65756"/>
        <dbReference type="Rhea" id="RHEA-COMP:16892"/>
        <dbReference type="Rhea" id="RHEA-COMP:16893"/>
        <dbReference type="Rhea" id="RHEA-COMP:16894"/>
        <dbReference type="Rhea" id="RHEA-COMP:16895"/>
        <dbReference type="ChEBI" id="CHEBI:15377"/>
        <dbReference type="ChEBI" id="CHEBI:15378"/>
        <dbReference type="ChEBI" id="CHEBI:29033"/>
        <dbReference type="ChEBI" id="CHEBI:29034"/>
        <dbReference type="ChEBI" id="CHEBI:29969"/>
        <dbReference type="ChEBI" id="CHEBI:29979"/>
        <dbReference type="ChEBI" id="CHEBI:33190"/>
        <dbReference type="ChEBI" id="CHEBI:58354"/>
        <dbReference type="ChEBI" id="CHEBI:143915"/>
        <dbReference type="ChEBI" id="CHEBI:157692"/>
    </reaction>
    <physiologicalReaction direction="left-to-right" evidence="11">
        <dbReference type="Rhea" id="RHEA:65757"/>
    </physiologicalReaction>
</comment>
<dbReference type="Pfam" id="PF09084">
    <property type="entry name" value="NMT1"/>
    <property type="match status" value="1"/>
</dbReference>
<dbReference type="InterPro" id="IPR027939">
    <property type="entry name" value="NMT1/THI5"/>
</dbReference>
<comment type="subunit">
    <text evidence="4">Homodimer.</text>
</comment>
<dbReference type="RefSeq" id="WP_345425142.1">
    <property type="nucleotide sequence ID" value="NZ_BAABGT010000094.1"/>
</dbReference>
<sequence>MTLLVPPPNQRPAGPNHNRRQFLRLAGLGVGVGAAGVALAACGGGSASAPASGAASAAPGQFGTLALQLSWIKNIEFAGEFFADSKGYYTQAGFEKVDLVTGPVDSADALVLAKNVDVGLSAPDATARFITEQGAPLKIIGSTFQKNPFCILSMEQGTPIRTPQDLVGKRLGIQAGTNQQIFAGFLKANNIDPASVTQVVVQYEPTPLTEKQVDGFMAYTTNEPFLIKAKGFTPVTLPFATNGLPLTAETFTVLQETIESDRDKLKAFLTAEIKGWNDAVADPAGSAALAVNTYGKDLGLDIPGQTEQAQAQNELVVSADTKANGLFTLTPALQDEIIKALGEIGITIKAEELFDLSLLDEIYAADPSLIKA</sequence>
<proteinExistence type="inferred from homology"/>
<evidence type="ECO:0000313" key="14">
    <source>
        <dbReference type="Proteomes" id="UP001501598"/>
    </source>
</evidence>
<dbReference type="SUPFAM" id="SSF53850">
    <property type="entry name" value="Periplasmic binding protein-like II"/>
    <property type="match status" value="1"/>
</dbReference>
<evidence type="ECO:0000256" key="7">
    <source>
        <dbReference type="ARBA" id="ARBA00022898"/>
    </source>
</evidence>
<dbReference type="EMBL" id="BAABGT010000094">
    <property type="protein sequence ID" value="GAA4555722.1"/>
    <property type="molecule type" value="Genomic_DNA"/>
</dbReference>
<evidence type="ECO:0000256" key="2">
    <source>
        <dbReference type="ARBA" id="ARBA00004948"/>
    </source>
</evidence>
<evidence type="ECO:0000256" key="4">
    <source>
        <dbReference type="ARBA" id="ARBA00011738"/>
    </source>
</evidence>
<evidence type="ECO:0000256" key="11">
    <source>
        <dbReference type="ARBA" id="ARBA00048179"/>
    </source>
</evidence>
<comment type="similarity">
    <text evidence="3">Belongs to the NMT1/THI5 family.</text>
</comment>
<organism evidence="13 14">
    <name type="scientific">Pseudonocardia xishanensis</name>
    <dbReference type="NCBI Taxonomy" id="630995"/>
    <lineage>
        <taxon>Bacteria</taxon>
        <taxon>Bacillati</taxon>
        <taxon>Actinomycetota</taxon>
        <taxon>Actinomycetes</taxon>
        <taxon>Pseudonocardiales</taxon>
        <taxon>Pseudonocardiaceae</taxon>
        <taxon>Pseudonocardia</taxon>
    </lineage>
</organism>
<keyword evidence="14" id="KW-1185">Reference proteome</keyword>